<evidence type="ECO:0000256" key="1">
    <source>
        <dbReference type="ARBA" id="ARBA00004651"/>
    </source>
</evidence>
<feature type="transmembrane region" description="Helical" evidence="7">
    <location>
        <begin position="5"/>
        <end position="26"/>
    </location>
</feature>
<evidence type="ECO:0000313" key="8">
    <source>
        <dbReference type="EMBL" id="BBM63183.1"/>
    </source>
</evidence>
<feature type="transmembrane region" description="Helical" evidence="7">
    <location>
        <begin position="140"/>
        <end position="161"/>
    </location>
</feature>
<feature type="transmembrane region" description="Helical" evidence="7">
    <location>
        <begin position="374"/>
        <end position="399"/>
    </location>
</feature>
<evidence type="ECO:0000256" key="7">
    <source>
        <dbReference type="SAM" id="Phobius"/>
    </source>
</evidence>
<reference evidence="8" key="1">
    <citation type="submission" date="2019-07" db="EMBL/GenBank/DDBJ databases">
        <title>Overview of O-antigen diversity of Escherichia albertii, an emerging enteropathogen; genetic structure, serology, and development of O-genotyping method.</title>
        <authorList>
            <person name="Ooka T."/>
            <person name="Seto K."/>
            <person name="Ogura Y."/>
            <person name="Iguchi A."/>
            <person name="Imura N."/>
            <person name="Honda M."/>
            <person name="Etoh Y."/>
            <person name="Ikeda T."/>
            <person name="Sugitani W."/>
            <person name="Konno T."/>
            <person name="Kawano K."/>
            <person name="Kudo Y."/>
            <person name="Murakami K."/>
            <person name="Hayashi T."/>
            <person name="Nishi J."/>
        </authorList>
    </citation>
    <scope>NUCLEOTIDE SEQUENCE</scope>
    <source>
        <strain evidence="8">06-3542</strain>
    </source>
</reference>
<dbReference type="GO" id="GO:0005886">
    <property type="term" value="C:plasma membrane"/>
    <property type="evidence" value="ECO:0007669"/>
    <property type="project" value="UniProtKB-SubCell"/>
</dbReference>
<keyword evidence="3 7" id="KW-0812">Transmembrane</keyword>
<feature type="transmembrane region" description="Helical" evidence="7">
    <location>
        <begin position="167"/>
        <end position="188"/>
    </location>
</feature>
<feature type="transmembrane region" description="Helical" evidence="7">
    <location>
        <begin position="38"/>
        <end position="56"/>
    </location>
</feature>
<proteinExistence type="predicted"/>
<feature type="transmembrane region" description="Helical" evidence="7">
    <location>
        <begin position="209"/>
        <end position="228"/>
    </location>
</feature>
<keyword evidence="2" id="KW-1003">Cell membrane</keyword>
<keyword evidence="4 7" id="KW-1133">Transmembrane helix</keyword>
<dbReference type="AlphaFoldDB" id="A0A5A4UAP5"/>
<evidence type="ECO:0000256" key="2">
    <source>
        <dbReference type="ARBA" id="ARBA00022475"/>
    </source>
</evidence>
<dbReference type="PANTHER" id="PTHR30250:SF11">
    <property type="entry name" value="O-ANTIGEN TRANSPORTER-RELATED"/>
    <property type="match status" value="1"/>
</dbReference>
<organism evidence="8">
    <name type="scientific">Escherichia albertii</name>
    <dbReference type="NCBI Taxonomy" id="208962"/>
    <lineage>
        <taxon>Bacteria</taxon>
        <taxon>Pseudomonadati</taxon>
        <taxon>Pseudomonadota</taxon>
        <taxon>Gammaproteobacteria</taxon>
        <taxon>Enterobacterales</taxon>
        <taxon>Enterobacteriaceae</taxon>
        <taxon>Escherichia</taxon>
    </lineage>
</organism>
<protein>
    <recommendedName>
        <fullName evidence="6">Putative O-antigen transporter</fullName>
    </recommendedName>
</protein>
<feature type="transmembrane region" description="Helical" evidence="7">
    <location>
        <begin position="278"/>
        <end position="303"/>
    </location>
</feature>
<name>A0A5A4UAP5_ESCAL</name>
<feature type="transmembrane region" description="Helical" evidence="7">
    <location>
        <begin position="350"/>
        <end position="368"/>
    </location>
</feature>
<keyword evidence="5 7" id="KW-0472">Membrane</keyword>
<feature type="transmembrane region" description="Helical" evidence="7">
    <location>
        <begin position="77"/>
        <end position="100"/>
    </location>
</feature>
<evidence type="ECO:0000256" key="5">
    <source>
        <dbReference type="ARBA" id="ARBA00023136"/>
    </source>
</evidence>
<evidence type="ECO:0000256" key="6">
    <source>
        <dbReference type="ARBA" id="ARBA00049738"/>
    </source>
</evidence>
<evidence type="ECO:0000256" key="4">
    <source>
        <dbReference type="ARBA" id="ARBA00022989"/>
    </source>
</evidence>
<dbReference type="InterPro" id="IPR050833">
    <property type="entry name" value="Poly_Biosynth_Transport"/>
</dbReference>
<comment type="subcellular location">
    <subcellularLocation>
        <location evidence="1">Cell membrane</location>
        <topology evidence="1">Multi-pass membrane protein</topology>
    </subcellularLocation>
</comment>
<gene>
    <name evidence="8" type="primary">wzx</name>
</gene>
<dbReference type="PANTHER" id="PTHR30250">
    <property type="entry name" value="PST FAMILY PREDICTED COLANIC ACID TRANSPORTER"/>
    <property type="match status" value="1"/>
</dbReference>
<feature type="transmembrane region" description="Helical" evidence="7">
    <location>
        <begin position="323"/>
        <end position="343"/>
    </location>
</feature>
<feature type="transmembrane region" description="Helical" evidence="7">
    <location>
        <begin position="112"/>
        <end position="133"/>
    </location>
</feature>
<evidence type="ECO:0000256" key="3">
    <source>
        <dbReference type="ARBA" id="ARBA00022692"/>
    </source>
</evidence>
<sequence>MFFKFIYLSLARVYSTGIGLLLIIFSSEMLGLDARGKIAIAITWMTAFFTFLHLSIGQLGYKIVIDDRKRTSEIIGYFIAYDISVTSVLALVLPVVYHFFIPWTKITLPEFYFSLTLVPIMMFEQQMLTLFLAFNDTGKLNLISILNRTGNFVITLGLLFLFPGYYTFIFCLFVLSFSMSLSYFLFVYNNERCYFVAREFKKLIKRGAGFHFFNAFGYIGYSILPLLILPKYVSSEQFALYEIGFRFISLIMIIATACQLLAMRVFSREDNIIKGWKLYLRIVFIYFTISYIVVVFFYLLYPILFDFTYVIKYRLSLSIFRELLPYVPFIGTTVFLPTLFVHFNLLNLSALYNFTLGIFCFILIFSLAKTFGVTGVLISLKIIYSLSALLFTFIIWVVYTKKIKGVHLNDNKKL</sequence>
<dbReference type="EMBL" id="LC494358">
    <property type="protein sequence ID" value="BBM63183.1"/>
    <property type="molecule type" value="Genomic_DNA"/>
</dbReference>
<accession>A0A5A4UAP5</accession>
<feature type="transmembrane region" description="Helical" evidence="7">
    <location>
        <begin position="243"/>
        <end position="266"/>
    </location>
</feature>